<name>A0A1E3AE35_9FIRM</name>
<comment type="caution">
    <text evidence="1">The sequence shown here is derived from an EMBL/GenBank/DDBJ whole genome shotgun (WGS) entry which is preliminary data.</text>
</comment>
<sequence length="498" mass="57665">MDLLEQCRIWNENDEYQKIIDAIEAIPESELTPELASELARAYNNAADVEDKEYFEKSVSLLKPYEEYFEGDHCWNFRIAYAYYYLDQEGLALHYFENALEARPGDEDTMEMIKACRSCLACPHFDKSFRERTEEAWAAFVKEEAELRSLMDQKDQEQGGNRILKKCGDILHLAFKDIAFELGFNGTKYELILTPEGDRARLFELVYFRRHVPEPVLEYWNIWVGRQPGHGFGLHRDGWEVSDDEVQVWAEKKDEQNVSLALYCEKLLPLLKEKEEMAWWMLYTLTDQVLGEIPTIAHIYGFEGLKEPKEEQSIILTDLPREMENMGITVYKDADSYLENCYSAYELEPSDDPESDWRLDVFAGATRCIPLLNEYLNNESSVMDAFHKDGAVPGFFCYPTDDFTGEERAKNMLDFRDALEEAVLEKAGEDAVTFLGGASGLYCGYLDFIAWDLPAVMDAAREFFEAGPTAWANFHTFRRNVSAVRLYYREEAEAETEE</sequence>
<evidence type="ECO:0008006" key="3">
    <source>
        <dbReference type="Google" id="ProtNLM"/>
    </source>
</evidence>
<dbReference type="SUPFAM" id="SSF48452">
    <property type="entry name" value="TPR-like"/>
    <property type="match status" value="1"/>
</dbReference>
<gene>
    <name evidence="1" type="ORF">BEI61_02863</name>
</gene>
<reference evidence="1 2" key="1">
    <citation type="submission" date="2016-07" db="EMBL/GenBank/DDBJ databases">
        <title>Characterization of isolates of Eisenbergiella tayi derived from blood cultures, using whole genome sequencing.</title>
        <authorList>
            <person name="Burdz T."/>
            <person name="Wiebe D."/>
            <person name="Huynh C."/>
            <person name="Bernard K."/>
        </authorList>
    </citation>
    <scope>NUCLEOTIDE SEQUENCE [LARGE SCALE GENOMIC DNA]</scope>
    <source>
        <strain evidence="1 2">NML 110608</strain>
    </source>
</reference>
<dbReference type="Proteomes" id="UP000094067">
    <property type="component" value="Unassembled WGS sequence"/>
</dbReference>
<proteinExistence type="predicted"/>
<dbReference type="RefSeq" id="WP_069152731.1">
    <property type="nucleotide sequence ID" value="NZ_CAJLDD010000006.1"/>
</dbReference>
<accession>A0A1E3AE35</accession>
<dbReference type="AlphaFoldDB" id="A0A1E3AE35"/>
<organism evidence="1 2">
    <name type="scientific">Eisenbergiella tayi</name>
    <dbReference type="NCBI Taxonomy" id="1432052"/>
    <lineage>
        <taxon>Bacteria</taxon>
        <taxon>Bacillati</taxon>
        <taxon>Bacillota</taxon>
        <taxon>Clostridia</taxon>
        <taxon>Lachnospirales</taxon>
        <taxon>Lachnospiraceae</taxon>
        <taxon>Eisenbergiella</taxon>
    </lineage>
</organism>
<dbReference type="EMBL" id="MCGH01000002">
    <property type="protein sequence ID" value="ODM06973.1"/>
    <property type="molecule type" value="Genomic_DNA"/>
</dbReference>
<evidence type="ECO:0000313" key="2">
    <source>
        <dbReference type="Proteomes" id="UP000094067"/>
    </source>
</evidence>
<dbReference type="PATRIC" id="fig|1432052.4.peg.3193"/>
<dbReference type="InterPro" id="IPR011990">
    <property type="entry name" value="TPR-like_helical_dom_sf"/>
</dbReference>
<evidence type="ECO:0000313" key="1">
    <source>
        <dbReference type="EMBL" id="ODM06973.1"/>
    </source>
</evidence>
<protein>
    <recommendedName>
        <fullName evidence="3">Tetratricopeptide repeat protein</fullName>
    </recommendedName>
</protein>
<dbReference type="Gene3D" id="1.25.40.10">
    <property type="entry name" value="Tetratricopeptide repeat domain"/>
    <property type="match status" value="1"/>
</dbReference>